<keyword evidence="2" id="KW-1185">Reference proteome</keyword>
<comment type="caution">
    <text evidence="1">The sequence shown here is derived from an EMBL/GenBank/DDBJ whole genome shotgun (WGS) entry which is preliminary data.</text>
</comment>
<dbReference type="GO" id="GO:0017056">
    <property type="term" value="F:structural constituent of nuclear pore"/>
    <property type="evidence" value="ECO:0007669"/>
    <property type="project" value="TreeGrafter"/>
</dbReference>
<dbReference type="OrthoDB" id="1935205at2759"/>
<evidence type="ECO:0000313" key="1">
    <source>
        <dbReference type="EMBL" id="KAF6155230.1"/>
    </source>
</evidence>
<dbReference type="PANTHER" id="PTHR21286:SF0">
    <property type="entry name" value="NUCLEAR PORE COMPLEX PROTEIN NUP160"/>
    <property type="match status" value="1"/>
</dbReference>
<name>A0A7J7MKB6_9MAGN</name>
<evidence type="ECO:0000313" key="2">
    <source>
        <dbReference type="Proteomes" id="UP000541444"/>
    </source>
</evidence>
<protein>
    <submittedName>
        <fullName evidence="1">Uncharacterized protein</fullName>
    </submittedName>
</protein>
<organism evidence="1 2">
    <name type="scientific">Kingdonia uniflora</name>
    <dbReference type="NCBI Taxonomy" id="39325"/>
    <lineage>
        <taxon>Eukaryota</taxon>
        <taxon>Viridiplantae</taxon>
        <taxon>Streptophyta</taxon>
        <taxon>Embryophyta</taxon>
        <taxon>Tracheophyta</taxon>
        <taxon>Spermatophyta</taxon>
        <taxon>Magnoliopsida</taxon>
        <taxon>Ranunculales</taxon>
        <taxon>Circaeasteraceae</taxon>
        <taxon>Kingdonia</taxon>
    </lineage>
</organism>
<feature type="non-terminal residue" evidence="1">
    <location>
        <position position="1"/>
    </location>
</feature>
<sequence>DQIVPFVSSIFLGRLLQPGVHQNAALSATIQDFNKHWTESEFQSLTVDGLKKELFSLIERARHIIVDDIPVHPIIIQDLDLGATATIPLPLGQG</sequence>
<dbReference type="PANTHER" id="PTHR21286">
    <property type="entry name" value="NUCLEAR PORE COMPLEX PROTEIN NUP160"/>
    <property type="match status" value="1"/>
</dbReference>
<dbReference type="GO" id="GO:0005643">
    <property type="term" value="C:nuclear pore"/>
    <property type="evidence" value="ECO:0007669"/>
    <property type="project" value="TreeGrafter"/>
</dbReference>
<dbReference type="AlphaFoldDB" id="A0A7J7MKB6"/>
<dbReference type="EMBL" id="JACGCM010001428">
    <property type="protein sequence ID" value="KAF6155230.1"/>
    <property type="molecule type" value="Genomic_DNA"/>
</dbReference>
<dbReference type="Proteomes" id="UP000541444">
    <property type="component" value="Unassembled WGS sequence"/>
</dbReference>
<reference evidence="1 2" key="1">
    <citation type="journal article" date="2020" name="IScience">
        <title>Genome Sequencing of the Endangered Kingdonia uniflora (Circaeasteraceae, Ranunculales) Reveals Potential Mechanisms of Evolutionary Specialization.</title>
        <authorList>
            <person name="Sun Y."/>
            <person name="Deng T."/>
            <person name="Zhang A."/>
            <person name="Moore M.J."/>
            <person name="Landis J.B."/>
            <person name="Lin N."/>
            <person name="Zhang H."/>
            <person name="Zhang X."/>
            <person name="Huang J."/>
            <person name="Zhang X."/>
            <person name="Sun H."/>
            <person name="Wang H."/>
        </authorList>
    </citation>
    <scope>NUCLEOTIDE SEQUENCE [LARGE SCALE GENOMIC DNA]</scope>
    <source>
        <strain evidence="1">TB1705</strain>
        <tissue evidence="1">Leaf</tissue>
    </source>
</reference>
<gene>
    <name evidence="1" type="ORF">GIB67_019756</name>
</gene>
<proteinExistence type="predicted"/>
<dbReference type="InterPro" id="IPR021717">
    <property type="entry name" value="Nucleoporin_Nup160"/>
</dbReference>
<accession>A0A7J7MKB6</accession>